<sequence>MTTKLPSKARYSRSTSRALLFLTKEEIQDFPVDMVKVCKKFGIKLKKYSTLAKKNNVSVEVIGMAFKSQLGYIYLSPEDKYIISYNDTLPKGLVRFTLAHEFGHFFLSHLEDFEETELRYNSLVPYSKEHESLEREANCFARNILSPTPVATLFHSNSTLSLQYFFGLTYTAAQVRMSSLEMDKKNLESILYRLGSKSNQPVRYLSDIQLRYKTLCHCDTCNGEFHTELGHYCPYCGESSIFNIDLNSYSVFREFGGDKVEYTRIETNENRTPLKCPRCEYESLEDKFNYCPMCSIRIHNECLGSEKDKFEEDHHGNWTERPIHERIQYGCGGYLDGGFRYCPHCGSETSYSKQKLLADWKEEKNALDIFE</sequence>
<dbReference type="Gene3D" id="1.10.10.2910">
    <property type="match status" value="1"/>
</dbReference>
<evidence type="ECO:0000313" key="3">
    <source>
        <dbReference type="Proteomes" id="UP000673375"/>
    </source>
</evidence>
<comment type="caution">
    <text evidence="2">The sequence shown here is derived from an EMBL/GenBank/DDBJ whole genome shotgun (WGS) entry which is preliminary data.</text>
</comment>
<feature type="domain" description="IrrE N-terminal-like" evidence="1">
    <location>
        <begin position="60"/>
        <end position="178"/>
    </location>
</feature>
<evidence type="ECO:0000313" key="2">
    <source>
        <dbReference type="EMBL" id="MBP1044888.1"/>
    </source>
</evidence>
<keyword evidence="3" id="KW-1185">Reference proteome</keyword>
<accession>A0ABS4CF93</accession>
<dbReference type="Proteomes" id="UP000673375">
    <property type="component" value="Unassembled WGS sequence"/>
</dbReference>
<name>A0ABS4CF93_9ENTE</name>
<reference evidence="2 3" key="1">
    <citation type="submission" date="2020-12" db="EMBL/GenBank/DDBJ databases">
        <title>Vagococcus allomyrinae sp. nov. and Enterococcus lavae sp. nov., isolated from the larvae of Allomyrina dichotoma.</title>
        <authorList>
            <person name="Lee S.D."/>
        </authorList>
    </citation>
    <scope>NUCLEOTIDE SEQUENCE [LARGE SCALE GENOMIC DNA]</scope>
    <source>
        <strain evidence="2 3">BWM-S5</strain>
    </source>
</reference>
<dbReference type="InterPro" id="IPR010359">
    <property type="entry name" value="IrrE_HExxH"/>
</dbReference>
<proteinExistence type="predicted"/>
<organism evidence="2 3">
    <name type="scientific">Enterococcus larvae</name>
    <dbReference type="NCBI Taxonomy" id="2794352"/>
    <lineage>
        <taxon>Bacteria</taxon>
        <taxon>Bacillati</taxon>
        <taxon>Bacillota</taxon>
        <taxon>Bacilli</taxon>
        <taxon>Lactobacillales</taxon>
        <taxon>Enterococcaceae</taxon>
        <taxon>Enterococcus</taxon>
    </lineage>
</organism>
<dbReference type="Pfam" id="PF06114">
    <property type="entry name" value="Peptidase_M78"/>
    <property type="match status" value="1"/>
</dbReference>
<gene>
    <name evidence="2" type="ORF">I6N96_01250</name>
</gene>
<dbReference type="RefSeq" id="WP_209555683.1">
    <property type="nucleotide sequence ID" value="NZ_JAEDXU010000001.1"/>
</dbReference>
<dbReference type="EMBL" id="JAEDXU010000001">
    <property type="protein sequence ID" value="MBP1044888.1"/>
    <property type="molecule type" value="Genomic_DNA"/>
</dbReference>
<protein>
    <submittedName>
        <fullName evidence="2">ImmA/IrrE family metallo-endopeptidase</fullName>
    </submittedName>
</protein>
<evidence type="ECO:0000259" key="1">
    <source>
        <dbReference type="Pfam" id="PF06114"/>
    </source>
</evidence>